<protein>
    <submittedName>
        <fullName evidence="4">DYW domain</fullName>
    </submittedName>
</protein>
<feature type="compositionally biased region" description="Polar residues" evidence="2">
    <location>
        <begin position="1"/>
        <end position="18"/>
    </location>
</feature>
<comment type="caution">
    <text evidence="4">The sequence shown here is derived from an EMBL/GenBank/DDBJ whole genome shotgun (WGS) entry which is preliminary data.</text>
</comment>
<evidence type="ECO:0000313" key="5">
    <source>
        <dbReference type="Proteomes" id="UP001370490"/>
    </source>
</evidence>
<evidence type="ECO:0000313" key="4">
    <source>
        <dbReference type="EMBL" id="KAK6925020.1"/>
    </source>
</evidence>
<comment type="similarity">
    <text evidence="1">Belongs to the PPR family. PCMP-H subfamily.</text>
</comment>
<dbReference type="GO" id="GO:0008270">
    <property type="term" value="F:zinc ion binding"/>
    <property type="evidence" value="ECO:0007669"/>
    <property type="project" value="InterPro"/>
</dbReference>
<feature type="domain" description="DYW" evidence="3">
    <location>
        <begin position="139"/>
        <end position="188"/>
    </location>
</feature>
<dbReference type="Pfam" id="PF14432">
    <property type="entry name" value="DYW_deaminase"/>
    <property type="match status" value="1"/>
</dbReference>
<dbReference type="EMBL" id="JBAMMX010000016">
    <property type="protein sequence ID" value="KAK6925020.1"/>
    <property type="molecule type" value="Genomic_DNA"/>
</dbReference>
<accession>A0AAN8Z794</accession>
<organism evidence="4 5">
    <name type="scientific">Dillenia turbinata</name>
    <dbReference type="NCBI Taxonomy" id="194707"/>
    <lineage>
        <taxon>Eukaryota</taxon>
        <taxon>Viridiplantae</taxon>
        <taxon>Streptophyta</taxon>
        <taxon>Embryophyta</taxon>
        <taxon>Tracheophyta</taxon>
        <taxon>Spermatophyta</taxon>
        <taxon>Magnoliopsida</taxon>
        <taxon>eudicotyledons</taxon>
        <taxon>Gunneridae</taxon>
        <taxon>Pentapetalae</taxon>
        <taxon>Dilleniales</taxon>
        <taxon>Dilleniaceae</taxon>
        <taxon>Dillenia</taxon>
    </lineage>
</organism>
<evidence type="ECO:0000256" key="2">
    <source>
        <dbReference type="SAM" id="MobiDB-lite"/>
    </source>
</evidence>
<dbReference type="AlphaFoldDB" id="A0AAN8Z794"/>
<name>A0AAN8Z794_9MAGN</name>
<reference evidence="4 5" key="1">
    <citation type="submission" date="2023-12" db="EMBL/GenBank/DDBJ databases">
        <title>A high-quality genome assembly for Dillenia turbinata (Dilleniales).</title>
        <authorList>
            <person name="Chanderbali A."/>
        </authorList>
    </citation>
    <scope>NUCLEOTIDE SEQUENCE [LARGE SCALE GENOMIC DNA]</scope>
    <source>
        <strain evidence="4">LSX21</strain>
        <tissue evidence="4">Leaf</tissue>
    </source>
</reference>
<dbReference type="Proteomes" id="UP001370490">
    <property type="component" value="Unassembled WGS sequence"/>
</dbReference>
<gene>
    <name evidence="4" type="ORF">RJ641_009346</name>
</gene>
<feature type="region of interest" description="Disordered" evidence="2">
    <location>
        <begin position="1"/>
        <end position="20"/>
    </location>
</feature>
<evidence type="ECO:0000259" key="3">
    <source>
        <dbReference type="Pfam" id="PF14432"/>
    </source>
</evidence>
<proteinExistence type="inferred from homology"/>
<dbReference type="InterPro" id="IPR032867">
    <property type="entry name" value="DYW_dom"/>
</dbReference>
<evidence type="ECO:0000256" key="1">
    <source>
        <dbReference type="ARBA" id="ARBA00006643"/>
    </source>
</evidence>
<keyword evidence="5" id="KW-1185">Reference proteome</keyword>
<sequence>MSATPIKSLQPMNSSGVSQEELIKPLSLKNSSKGKTQERNLGFWGRLMRPMSLSCPWTSNQTLRYGGHCLGLAEFIGTLTLENIELGEGDGVRRLMKERGKENTPGSSTISLKAELHEFVVDDVSHPQKEEIYEKLAKKEINLSYHNEMLAIAFAILSTPPGTSIRVAKNLRICVDCHNFAKVLSGFMIEWWSEVLLRLWIRYTSMQEKDLISPRSLFAS</sequence>